<dbReference type="RefSeq" id="WP_160963297.1">
    <property type="nucleotide sequence ID" value="NZ_WVUD01000045.1"/>
</dbReference>
<name>A0A7C9N3U1_9BACT</name>
<dbReference type="OrthoDB" id="5459064at2"/>
<dbReference type="EMBL" id="WVUD01000045">
    <property type="protein sequence ID" value="MYL84871.1"/>
    <property type="molecule type" value="Genomic_DNA"/>
</dbReference>
<protein>
    <submittedName>
        <fullName evidence="1">Uncharacterized protein</fullName>
    </submittedName>
</protein>
<evidence type="ECO:0000313" key="2">
    <source>
        <dbReference type="Proteomes" id="UP000482487"/>
    </source>
</evidence>
<keyword evidence="2" id="KW-1185">Reference proteome</keyword>
<accession>A0A7C9N3U1</accession>
<sequence>MRFHGAADAYGWYRSRRSELARGHALPKPFYHARSAASAAIALADLERMLTRLGRKGQKALTERNADYPATAACFETLLREGSYLMP</sequence>
<organism evidence="1 2">
    <name type="scientific">Solidesulfovibrio aerotolerans</name>
    <dbReference type="NCBI Taxonomy" id="295255"/>
    <lineage>
        <taxon>Bacteria</taxon>
        <taxon>Pseudomonadati</taxon>
        <taxon>Thermodesulfobacteriota</taxon>
        <taxon>Desulfovibrionia</taxon>
        <taxon>Desulfovibrionales</taxon>
        <taxon>Desulfovibrionaceae</taxon>
        <taxon>Solidesulfovibrio</taxon>
    </lineage>
</organism>
<reference evidence="1 2" key="1">
    <citation type="submission" date="2020-01" db="EMBL/GenBank/DDBJ databases">
        <title>Genome sequence of Desulfovibrio aerotolerans DSM 16695(T).</title>
        <authorList>
            <person name="Karnachuk O."/>
            <person name="Avakyan M."/>
            <person name="Mardanov A."/>
            <person name="Kadnikov V."/>
            <person name="Ravin N."/>
        </authorList>
    </citation>
    <scope>NUCLEOTIDE SEQUENCE [LARGE SCALE GENOMIC DNA]</scope>
    <source>
        <strain evidence="1 2">DSM 16695</strain>
    </source>
</reference>
<dbReference type="Proteomes" id="UP000482487">
    <property type="component" value="Unassembled WGS sequence"/>
</dbReference>
<comment type="caution">
    <text evidence="1">The sequence shown here is derived from an EMBL/GenBank/DDBJ whole genome shotgun (WGS) entry which is preliminary data.</text>
</comment>
<dbReference type="AlphaFoldDB" id="A0A7C9N3U1"/>
<evidence type="ECO:0000313" key="1">
    <source>
        <dbReference type="EMBL" id="MYL84871.1"/>
    </source>
</evidence>
<proteinExistence type="predicted"/>
<gene>
    <name evidence="1" type="ORF">GTA51_17295</name>
</gene>